<evidence type="ECO:0000256" key="3">
    <source>
        <dbReference type="ARBA" id="ARBA00022833"/>
    </source>
</evidence>
<dbReference type="SMART" id="SM00980">
    <property type="entry name" value="THAP"/>
    <property type="match status" value="1"/>
</dbReference>
<dbReference type="EMBL" id="JAPWTK010001138">
    <property type="protein sequence ID" value="KAJ8933947.1"/>
    <property type="molecule type" value="Genomic_DNA"/>
</dbReference>
<dbReference type="AlphaFoldDB" id="A0AAV8X5X7"/>
<evidence type="ECO:0000256" key="2">
    <source>
        <dbReference type="ARBA" id="ARBA00022771"/>
    </source>
</evidence>
<evidence type="ECO:0000256" key="4">
    <source>
        <dbReference type="ARBA" id="ARBA00023125"/>
    </source>
</evidence>
<organism evidence="7 8">
    <name type="scientific">Aromia moschata</name>
    <dbReference type="NCBI Taxonomy" id="1265417"/>
    <lineage>
        <taxon>Eukaryota</taxon>
        <taxon>Metazoa</taxon>
        <taxon>Ecdysozoa</taxon>
        <taxon>Arthropoda</taxon>
        <taxon>Hexapoda</taxon>
        <taxon>Insecta</taxon>
        <taxon>Pterygota</taxon>
        <taxon>Neoptera</taxon>
        <taxon>Endopterygota</taxon>
        <taxon>Coleoptera</taxon>
        <taxon>Polyphaga</taxon>
        <taxon>Cucujiformia</taxon>
        <taxon>Chrysomeloidea</taxon>
        <taxon>Cerambycidae</taxon>
        <taxon>Cerambycinae</taxon>
        <taxon>Callichromatini</taxon>
        <taxon>Aromia</taxon>
    </lineage>
</organism>
<sequence>MKVFKMVCCAIRNCKSDTRMHSKAKNGITFHLFPKGYILRSKWLEVVCRPSWSPSARSVICSLHFTNDSFYTTKKGFVKLISGSIPSLLLPPKPVTARKEPAKRLTLEQKLDLINHAKTGVKNVDLCKMYNICKSSVAEILGKKEIYLSEVEKRRKLSGRIDTKKCTGTYDTPFEISVFHWFVQRRTLVEPVSGVLLREGDFLFAEFCDNRNV</sequence>
<dbReference type="PANTHER" id="PTHR46600">
    <property type="entry name" value="THAP DOMAIN-CONTAINING"/>
    <property type="match status" value="1"/>
</dbReference>
<dbReference type="InterPro" id="IPR007889">
    <property type="entry name" value="HTH_Psq"/>
</dbReference>
<keyword evidence="2 5" id="KW-0863">Zinc-finger</keyword>
<dbReference type="Proteomes" id="UP001162162">
    <property type="component" value="Unassembled WGS sequence"/>
</dbReference>
<dbReference type="Gene3D" id="6.20.210.20">
    <property type="entry name" value="THAP domain"/>
    <property type="match status" value="1"/>
</dbReference>
<name>A0AAV8X5X7_9CUCU</name>
<comment type="caution">
    <text evidence="7">The sequence shown here is derived from an EMBL/GenBank/DDBJ whole genome shotgun (WGS) entry which is preliminary data.</text>
</comment>
<gene>
    <name evidence="7" type="ORF">NQ318_008701</name>
</gene>
<evidence type="ECO:0000259" key="6">
    <source>
        <dbReference type="PROSITE" id="PS50950"/>
    </source>
</evidence>
<keyword evidence="4 5" id="KW-0238">DNA-binding</keyword>
<dbReference type="GO" id="GO:0008270">
    <property type="term" value="F:zinc ion binding"/>
    <property type="evidence" value="ECO:0007669"/>
    <property type="project" value="UniProtKB-KW"/>
</dbReference>
<dbReference type="SMART" id="SM00692">
    <property type="entry name" value="DM3"/>
    <property type="match status" value="1"/>
</dbReference>
<dbReference type="Pfam" id="PF04218">
    <property type="entry name" value="CENP-B_N"/>
    <property type="match status" value="1"/>
</dbReference>
<keyword evidence="1" id="KW-0479">Metal-binding</keyword>
<keyword evidence="8" id="KW-1185">Reference proteome</keyword>
<dbReference type="PANTHER" id="PTHR46600:SF11">
    <property type="entry name" value="THAP DOMAIN-CONTAINING PROTEIN 10"/>
    <property type="match status" value="1"/>
</dbReference>
<evidence type="ECO:0000256" key="1">
    <source>
        <dbReference type="ARBA" id="ARBA00022723"/>
    </source>
</evidence>
<protein>
    <recommendedName>
        <fullName evidence="6">THAP-type domain-containing protein</fullName>
    </recommendedName>
</protein>
<dbReference type="InterPro" id="IPR038441">
    <property type="entry name" value="THAP_Znf_sf"/>
</dbReference>
<dbReference type="InterPro" id="IPR026516">
    <property type="entry name" value="THAP1/10"/>
</dbReference>
<evidence type="ECO:0000256" key="5">
    <source>
        <dbReference type="PROSITE-ProRule" id="PRU00309"/>
    </source>
</evidence>
<evidence type="ECO:0000313" key="7">
    <source>
        <dbReference type="EMBL" id="KAJ8933947.1"/>
    </source>
</evidence>
<proteinExistence type="predicted"/>
<dbReference type="SUPFAM" id="SSF57716">
    <property type="entry name" value="Glucocorticoid receptor-like (DNA-binding domain)"/>
    <property type="match status" value="1"/>
</dbReference>
<dbReference type="Pfam" id="PF05485">
    <property type="entry name" value="THAP"/>
    <property type="match status" value="1"/>
</dbReference>
<keyword evidence="3" id="KW-0862">Zinc</keyword>
<evidence type="ECO:0000313" key="8">
    <source>
        <dbReference type="Proteomes" id="UP001162162"/>
    </source>
</evidence>
<reference evidence="7" key="1">
    <citation type="journal article" date="2023" name="Insect Mol. Biol.">
        <title>Genome sequencing provides insights into the evolution of gene families encoding plant cell wall-degrading enzymes in longhorned beetles.</title>
        <authorList>
            <person name="Shin N.R."/>
            <person name="Okamura Y."/>
            <person name="Kirsch R."/>
            <person name="Pauchet Y."/>
        </authorList>
    </citation>
    <scope>NUCLEOTIDE SEQUENCE</scope>
    <source>
        <strain evidence="7">AMC_N1</strain>
    </source>
</reference>
<dbReference type="PROSITE" id="PS50950">
    <property type="entry name" value="ZF_THAP"/>
    <property type="match status" value="1"/>
</dbReference>
<feature type="domain" description="THAP-type" evidence="6">
    <location>
        <begin position="1"/>
        <end position="89"/>
    </location>
</feature>
<dbReference type="GO" id="GO:0043565">
    <property type="term" value="F:sequence-specific DNA binding"/>
    <property type="evidence" value="ECO:0007669"/>
    <property type="project" value="InterPro"/>
</dbReference>
<dbReference type="InterPro" id="IPR006612">
    <property type="entry name" value="THAP_Znf"/>
</dbReference>
<dbReference type="Gene3D" id="1.10.10.60">
    <property type="entry name" value="Homeodomain-like"/>
    <property type="match status" value="1"/>
</dbReference>
<accession>A0AAV8X5X7</accession>